<dbReference type="Proteomes" id="UP000307440">
    <property type="component" value="Unassembled WGS sequence"/>
</dbReference>
<keyword evidence="2" id="KW-1185">Reference proteome</keyword>
<name>A0A5C3L737_COPMA</name>
<evidence type="ECO:0000313" key="1">
    <source>
        <dbReference type="EMBL" id="TFK24048.1"/>
    </source>
</evidence>
<dbReference type="OrthoDB" id="2758477at2759"/>
<reference evidence="1 2" key="1">
    <citation type="journal article" date="2019" name="Nat. Ecol. Evol.">
        <title>Megaphylogeny resolves global patterns of mushroom evolution.</title>
        <authorList>
            <person name="Varga T."/>
            <person name="Krizsan K."/>
            <person name="Foldi C."/>
            <person name="Dima B."/>
            <person name="Sanchez-Garcia M."/>
            <person name="Sanchez-Ramirez S."/>
            <person name="Szollosi G.J."/>
            <person name="Szarkandi J.G."/>
            <person name="Papp V."/>
            <person name="Albert L."/>
            <person name="Andreopoulos W."/>
            <person name="Angelini C."/>
            <person name="Antonin V."/>
            <person name="Barry K.W."/>
            <person name="Bougher N.L."/>
            <person name="Buchanan P."/>
            <person name="Buyck B."/>
            <person name="Bense V."/>
            <person name="Catcheside P."/>
            <person name="Chovatia M."/>
            <person name="Cooper J."/>
            <person name="Damon W."/>
            <person name="Desjardin D."/>
            <person name="Finy P."/>
            <person name="Geml J."/>
            <person name="Haridas S."/>
            <person name="Hughes K."/>
            <person name="Justo A."/>
            <person name="Karasinski D."/>
            <person name="Kautmanova I."/>
            <person name="Kiss B."/>
            <person name="Kocsube S."/>
            <person name="Kotiranta H."/>
            <person name="LaButti K.M."/>
            <person name="Lechner B.E."/>
            <person name="Liimatainen K."/>
            <person name="Lipzen A."/>
            <person name="Lukacs Z."/>
            <person name="Mihaltcheva S."/>
            <person name="Morgado L.N."/>
            <person name="Niskanen T."/>
            <person name="Noordeloos M.E."/>
            <person name="Ohm R.A."/>
            <person name="Ortiz-Santana B."/>
            <person name="Ovrebo C."/>
            <person name="Racz N."/>
            <person name="Riley R."/>
            <person name="Savchenko A."/>
            <person name="Shiryaev A."/>
            <person name="Soop K."/>
            <person name="Spirin V."/>
            <person name="Szebenyi C."/>
            <person name="Tomsovsky M."/>
            <person name="Tulloss R.E."/>
            <person name="Uehling J."/>
            <person name="Grigoriev I.V."/>
            <person name="Vagvolgyi C."/>
            <person name="Papp T."/>
            <person name="Martin F.M."/>
            <person name="Miettinen O."/>
            <person name="Hibbett D.S."/>
            <person name="Nagy L.G."/>
        </authorList>
    </citation>
    <scope>NUCLEOTIDE SEQUENCE [LARGE SCALE GENOMIC DNA]</scope>
    <source>
        <strain evidence="1 2">CBS 121175</strain>
    </source>
</reference>
<dbReference type="AlphaFoldDB" id="A0A5C3L737"/>
<gene>
    <name evidence="1" type="ORF">FA15DRAFT_704911</name>
</gene>
<evidence type="ECO:0000313" key="2">
    <source>
        <dbReference type="Proteomes" id="UP000307440"/>
    </source>
</evidence>
<protein>
    <recommendedName>
        <fullName evidence="3">F-box domain-containing protein</fullName>
    </recommendedName>
</protein>
<sequence>MRIPSLPSDIISQILSFLHDDLHSLTCCSITSHTFAFHARPLIFRSLNLGEHTARFHASSRLAQYLQLVQLDPKITQYTRSLSICLRSAPAPAPTSTASLPVPPNKSKAQNRLTRTLAPPPASAYPNFTDDPALLTAASLPFPLLESIAFTAHPYFRLNYKKVSPELGAALNRLLRSYRIESVQLAWIDNVPRILLMGTRCMRNLKLDCVKFCTGNSCGVVGPGNGVEIGDGNEENRQKRIKLHSLEVRPGSNPSLQSTWDFILGTPITSSTGLINLPETPTLPSSTTARGNVDTKQANNTYLDLTRLRTFSCIHGFDQRTFSAWRIMQTAANTLTRFHWHYDCLDIPTILDLSLLPALRELDVSLFPFRAPTASQLRSVVRLFETGRTENSEMRKVYLTLDAAKASFAIEAFTEDAPCAWVEDMDDVLGSQGCMERQESEEGIGCSATGRLSGYTQLNRLGLRLVASRSAKSASSAELAAGLRKRMRKLEGRGMLDVQVYVMAFDSSNSDDY</sequence>
<dbReference type="EMBL" id="ML210207">
    <property type="protein sequence ID" value="TFK24048.1"/>
    <property type="molecule type" value="Genomic_DNA"/>
</dbReference>
<organism evidence="1 2">
    <name type="scientific">Coprinopsis marcescibilis</name>
    <name type="common">Agaric fungus</name>
    <name type="synonym">Psathyrella marcescibilis</name>
    <dbReference type="NCBI Taxonomy" id="230819"/>
    <lineage>
        <taxon>Eukaryota</taxon>
        <taxon>Fungi</taxon>
        <taxon>Dikarya</taxon>
        <taxon>Basidiomycota</taxon>
        <taxon>Agaricomycotina</taxon>
        <taxon>Agaricomycetes</taxon>
        <taxon>Agaricomycetidae</taxon>
        <taxon>Agaricales</taxon>
        <taxon>Agaricineae</taxon>
        <taxon>Psathyrellaceae</taxon>
        <taxon>Coprinopsis</taxon>
    </lineage>
</organism>
<dbReference type="InterPro" id="IPR036047">
    <property type="entry name" value="F-box-like_dom_sf"/>
</dbReference>
<accession>A0A5C3L737</accession>
<dbReference type="SUPFAM" id="SSF81383">
    <property type="entry name" value="F-box domain"/>
    <property type="match status" value="1"/>
</dbReference>
<proteinExistence type="predicted"/>
<evidence type="ECO:0008006" key="3">
    <source>
        <dbReference type="Google" id="ProtNLM"/>
    </source>
</evidence>